<dbReference type="Proteomes" id="UP000009311">
    <property type="component" value="Unassembled WGS sequence"/>
</dbReference>
<proteinExistence type="predicted"/>
<dbReference type="AlphaFoldDB" id="I7J0C7"/>
<dbReference type="STRING" id="1423790.BN53_05980"/>
<gene>
    <name evidence="1" type="ORF">BN53_05980</name>
</gene>
<keyword evidence="2" id="KW-1185">Reference proteome</keyword>
<dbReference type="RefSeq" id="WP_009560184.1">
    <property type="nucleotide sequence ID" value="NZ_AYZN01000001.1"/>
</dbReference>
<evidence type="ECO:0000313" key="1">
    <source>
        <dbReference type="EMBL" id="CCI85632.1"/>
    </source>
</evidence>
<evidence type="ECO:0000313" key="2">
    <source>
        <dbReference type="Proteomes" id="UP000009311"/>
    </source>
</evidence>
<dbReference type="EMBL" id="CAKD01000023">
    <property type="protein sequence ID" value="CCI85632.1"/>
    <property type="molecule type" value="Genomic_DNA"/>
</dbReference>
<reference evidence="1 2" key="1">
    <citation type="submission" date="2012-06" db="EMBL/GenBank/DDBJ databases">
        <title>Draft Genome Sequence of Lactobacillus pasteurii CRBIP 24.76T.</title>
        <authorList>
            <person name="Cousin S."/>
            <person name="Bouchier C."/>
            <person name="Loux V."/>
            <person name="Ma L."/>
            <person name="Creno S."/>
            <person name="Bizet C."/>
            <person name="Clermont D."/>
        </authorList>
    </citation>
    <scope>NUCLEOTIDE SEQUENCE [LARGE SCALE GENOMIC DNA]</scope>
    <source>
        <strain evidence="2">CRBIP 24.76T</strain>
    </source>
</reference>
<dbReference type="PATRIC" id="fig|1423790.3.peg.204"/>
<protein>
    <submittedName>
        <fullName evidence="1">Uncharacterized protein</fullName>
    </submittedName>
</protein>
<name>I7J0C7_9LACO</name>
<organism evidence="1 2">
    <name type="scientific">Lactobacillus pasteurii DSM 23907 = CRBIP 24.76</name>
    <dbReference type="NCBI Taxonomy" id="1423790"/>
    <lineage>
        <taxon>Bacteria</taxon>
        <taxon>Bacillati</taxon>
        <taxon>Bacillota</taxon>
        <taxon>Bacilli</taxon>
        <taxon>Lactobacillales</taxon>
        <taxon>Lactobacillaceae</taxon>
        <taxon>Lactobacillus</taxon>
    </lineage>
</organism>
<comment type="caution">
    <text evidence="1">The sequence shown here is derived from an EMBL/GenBank/DDBJ whole genome shotgun (WGS) entry which is preliminary data.</text>
</comment>
<sequence length="128" mass="14086">MKKAIFAGVIALGMLGTGVAITTKPADAAVSYAKYTVSPKVRGNWKLKSVKHPTPWVVYKKMKIDAHSIMLNRLTTKITGMNPVSRKMYSKLALSGKYYFYTMIAEAASGGKMVRKGNQLSLNKELVQ</sequence>
<accession>I7J0C7</accession>